<accession>A0A841BVP1</accession>
<dbReference type="GO" id="GO:0016209">
    <property type="term" value="F:antioxidant activity"/>
    <property type="evidence" value="ECO:0007669"/>
    <property type="project" value="InterPro"/>
</dbReference>
<evidence type="ECO:0000256" key="1">
    <source>
        <dbReference type="ARBA" id="ARBA00004196"/>
    </source>
</evidence>
<dbReference type="SUPFAM" id="SSF52833">
    <property type="entry name" value="Thioredoxin-like"/>
    <property type="match status" value="1"/>
</dbReference>
<dbReference type="GO" id="GO:0016853">
    <property type="term" value="F:isomerase activity"/>
    <property type="evidence" value="ECO:0007669"/>
    <property type="project" value="UniProtKB-KW"/>
</dbReference>
<keyword evidence="4" id="KW-1015">Disulfide bond</keyword>
<dbReference type="GO" id="GO:0017004">
    <property type="term" value="P:cytochrome complex assembly"/>
    <property type="evidence" value="ECO:0007669"/>
    <property type="project" value="UniProtKB-KW"/>
</dbReference>
<dbReference type="InterPro" id="IPR036249">
    <property type="entry name" value="Thioredoxin-like_sf"/>
</dbReference>
<keyword evidence="5" id="KW-0676">Redox-active center</keyword>
<dbReference type="InterPro" id="IPR017937">
    <property type="entry name" value="Thioredoxin_CS"/>
</dbReference>
<name>A0A841BVP1_9ACTN</name>
<dbReference type="PROSITE" id="PS00194">
    <property type="entry name" value="THIOREDOXIN_1"/>
    <property type="match status" value="1"/>
</dbReference>
<keyword evidence="3" id="KW-0812">Transmembrane</keyword>
<dbReference type="PANTHER" id="PTHR42852:SF6">
    <property type="entry name" value="THIOL:DISULFIDE INTERCHANGE PROTEIN DSBE"/>
    <property type="match status" value="1"/>
</dbReference>
<evidence type="ECO:0000256" key="2">
    <source>
        <dbReference type="ARBA" id="ARBA00022748"/>
    </source>
</evidence>
<gene>
    <name evidence="7" type="ORF">F4553_004608</name>
</gene>
<evidence type="ECO:0000256" key="4">
    <source>
        <dbReference type="ARBA" id="ARBA00023157"/>
    </source>
</evidence>
<comment type="caution">
    <text evidence="7">The sequence shown here is derived from an EMBL/GenBank/DDBJ whole genome shotgun (WGS) entry which is preliminary data.</text>
</comment>
<dbReference type="GO" id="GO:0016491">
    <property type="term" value="F:oxidoreductase activity"/>
    <property type="evidence" value="ECO:0007669"/>
    <property type="project" value="InterPro"/>
</dbReference>
<protein>
    <submittedName>
        <fullName evidence="7">Thiol-disulfide isomerase/thioredoxin</fullName>
    </submittedName>
</protein>
<dbReference type="CDD" id="cd02966">
    <property type="entry name" value="TlpA_like_family"/>
    <property type="match status" value="1"/>
</dbReference>
<proteinExistence type="predicted"/>
<dbReference type="PANTHER" id="PTHR42852">
    <property type="entry name" value="THIOL:DISULFIDE INTERCHANGE PROTEIN DSBE"/>
    <property type="match status" value="1"/>
</dbReference>
<dbReference type="InterPro" id="IPR050553">
    <property type="entry name" value="Thioredoxin_ResA/DsbE_sf"/>
</dbReference>
<dbReference type="Gene3D" id="3.40.30.10">
    <property type="entry name" value="Glutaredoxin"/>
    <property type="match status" value="1"/>
</dbReference>
<evidence type="ECO:0000313" key="7">
    <source>
        <dbReference type="EMBL" id="MBB5871229.1"/>
    </source>
</evidence>
<sequence length="118" mass="12814">MVDVRALRGPMVINMWASWCAPCREELPAFERLARKTGAPKVVGVVDTSTRAAAVSVAEDLGVSFPMLFDDRSRFNSAMALGFVPATIFVDEAGRIAFIYRSVALDDASLGALVEKYL</sequence>
<evidence type="ECO:0000313" key="8">
    <source>
        <dbReference type="Proteomes" id="UP000587527"/>
    </source>
</evidence>
<dbReference type="InterPro" id="IPR000866">
    <property type="entry name" value="AhpC/TSA"/>
</dbReference>
<dbReference type="Pfam" id="PF00578">
    <property type="entry name" value="AhpC-TSA"/>
    <property type="match status" value="1"/>
</dbReference>
<comment type="subcellular location">
    <subcellularLocation>
        <location evidence="1">Cell envelope</location>
    </subcellularLocation>
</comment>
<dbReference type="EMBL" id="JACHMN010000002">
    <property type="protein sequence ID" value="MBB5871229.1"/>
    <property type="molecule type" value="Genomic_DNA"/>
</dbReference>
<dbReference type="GO" id="GO:0030313">
    <property type="term" value="C:cell envelope"/>
    <property type="evidence" value="ECO:0007669"/>
    <property type="project" value="UniProtKB-SubCell"/>
</dbReference>
<evidence type="ECO:0000259" key="6">
    <source>
        <dbReference type="PROSITE" id="PS51352"/>
    </source>
</evidence>
<dbReference type="InterPro" id="IPR013766">
    <property type="entry name" value="Thioredoxin_domain"/>
</dbReference>
<reference evidence="7 8" key="1">
    <citation type="submission" date="2020-08" db="EMBL/GenBank/DDBJ databases">
        <title>Sequencing the genomes of 1000 actinobacteria strains.</title>
        <authorList>
            <person name="Klenk H.-P."/>
        </authorList>
    </citation>
    <scope>NUCLEOTIDE SEQUENCE [LARGE SCALE GENOMIC DNA]</scope>
    <source>
        <strain evidence="7 8">DSM 45362</strain>
    </source>
</reference>
<keyword evidence="8" id="KW-1185">Reference proteome</keyword>
<dbReference type="PROSITE" id="PS51352">
    <property type="entry name" value="THIOREDOXIN_2"/>
    <property type="match status" value="1"/>
</dbReference>
<evidence type="ECO:0000256" key="5">
    <source>
        <dbReference type="ARBA" id="ARBA00023284"/>
    </source>
</evidence>
<dbReference type="AlphaFoldDB" id="A0A841BVP1"/>
<feature type="domain" description="Thioredoxin" evidence="6">
    <location>
        <begin position="1"/>
        <end position="118"/>
    </location>
</feature>
<dbReference type="Proteomes" id="UP000587527">
    <property type="component" value="Unassembled WGS sequence"/>
</dbReference>
<keyword evidence="7" id="KW-0413">Isomerase</keyword>
<organism evidence="7 8">
    <name type="scientific">Allocatelliglobosispora scoriae</name>
    <dbReference type="NCBI Taxonomy" id="643052"/>
    <lineage>
        <taxon>Bacteria</taxon>
        <taxon>Bacillati</taxon>
        <taxon>Actinomycetota</taxon>
        <taxon>Actinomycetes</taxon>
        <taxon>Micromonosporales</taxon>
        <taxon>Micromonosporaceae</taxon>
        <taxon>Allocatelliglobosispora</taxon>
    </lineage>
</organism>
<keyword evidence="3" id="KW-0735">Signal-anchor</keyword>
<evidence type="ECO:0000256" key="3">
    <source>
        <dbReference type="ARBA" id="ARBA00022968"/>
    </source>
</evidence>
<keyword evidence="2" id="KW-0201">Cytochrome c-type biogenesis</keyword>